<evidence type="ECO:0000256" key="7">
    <source>
        <dbReference type="ARBA" id="ARBA00023136"/>
    </source>
</evidence>
<feature type="transmembrane region" description="Helical" evidence="8">
    <location>
        <begin position="159"/>
        <end position="180"/>
    </location>
</feature>
<evidence type="ECO:0000256" key="5">
    <source>
        <dbReference type="ARBA" id="ARBA00022692"/>
    </source>
</evidence>
<comment type="caution">
    <text evidence="10">The sequence shown here is derived from an EMBL/GenBank/DDBJ whole genome shotgun (WGS) entry which is preliminary data.</text>
</comment>
<evidence type="ECO:0000256" key="3">
    <source>
        <dbReference type="ARBA" id="ARBA00022475"/>
    </source>
</evidence>
<evidence type="ECO:0000313" key="11">
    <source>
        <dbReference type="Proteomes" id="UP000549765"/>
    </source>
</evidence>
<keyword evidence="4 10" id="KW-0762">Sugar transport</keyword>
<keyword evidence="7 8" id="KW-0472">Membrane</keyword>
<dbReference type="GO" id="GO:0008982">
    <property type="term" value="F:protein-N(PI)-phosphohistidine-sugar phosphotransferase activity"/>
    <property type="evidence" value="ECO:0007669"/>
    <property type="project" value="InterPro"/>
</dbReference>
<evidence type="ECO:0000256" key="1">
    <source>
        <dbReference type="ARBA" id="ARBA00004651"/>
    </source>
</evidence>
<keyword evidence="6 8" id="KW-1133">Transmembrane helix</keyword>
<proteinExistence type="predicted"/>
<evidence type="ECO:0000256" key="6">
    <source>
        <dbReference type="ARBA" id="ARBA00022989"/>
    </source>
</evidence>
<feature type="transmembrane region" description="Helical" evidence="8">
    <location>
        <begin position="435"/>
        <end position="453"/>
    </location>
</feature>
<keyword evidence="2" id="KW-0813">Transport</keyword>
<feature type="transmembrane region" description="Helical" evidence="8">
    <location>
        <begin position="373"/>
        <end position="394"/>
    </location>
</feature>
<organism evidence="10 11">
    <name type="scientific">Periweissella fabalis</name>
    <dbReference type="NCBI Taxonomy" id="1070421"/>
    <lineage>
        <taxon>Bacteria</taxon>
        <taxon>Bacillati</taxon>
        <taxon>Bacillota</taxon>
        <taxon>Bacilli</taxon>
        <taxon>Lactobacillales</taxon>
        <taxon>Lactobacillaceae</taxon>
        <taxon>Periweissella</taxon>
    </lineage>
</organism>
<feature type="transmembrane region" description="Helical" evidence="8">
    <location>
        <begin position="317"/>
        <end position="335"/>
    </location>
</feature>
<feature type="transmembrane region" description="Helical" evidence="8">
    <location>
        <begin position="45"/>
        <end position="67"/>
    </location>
</feature>
<feature type="transmembrane region" description="Helical" evidence="8">
    <location>
        <begin position="233"/>
        <end position="251"/>
    </location>
</feature>
<feature type="transmembrane region" description="Helical" evidence="8">
    <location>
        <begin position="192"/>
        <end position="213"/>
    </location>
</feature>
<accession>A0A7X6S2N7</accession>
<dbReference type="AlphaFoldDB" id="A0A7X6S2N7"/>
<sequence>MIKAQGKKWFSKESQEVRNEEYARKAEEIAPQVFDGTTELHIKDFFFKVLSGSAQGILIGVLPSAVMKYILKYSGLMTTGFGQDLSAILNLFTILIPFLIGMAVAMQFKMKSLDAGVVAIATAAASGSIKWTAVGAHAVNPITNTPWIPKSVVYVANGAGDVINAMIVAGLAVFVTWLVAKYLKGFGSVAIILSPILVGSLVGLVGLEIAPYVAQVTAAIGNAVETFTKLAPVPMAMLIAMAYSVIIITPVSTVGVSLAIGLAGLGSGAAAMGVVATTIVLIINSLKVNKPGVTVAIFLGAMKGMMPSIFKKPVTMLAFMLSAAIASLPVAIFGIEGTPTTAGFGWIGMVSPIQSIVMDPADKIFMSHTVNPLIGLLAWFVIPAIAAFVANFLFTKVFKLYTAKDFQQDLYIVIKTVNNCIKYEKETEFVKIQSLFLVLLVICWHTIFCLHISDKVSTW</sequence>
<dbReference type="GO" id="GO:0005886">
    <property type="term" value="C:plasma membrane"/>
    <property type="evidence" value="ECO:0007669"/>
    <property type="project" value="UniProtKB-SubCell"/>
</dbReference>
<evidence type="ECO:0000256" key="8">
    <source>
        <dbReference type="SAM" id="Phobius"/>
    </source>
</evidence>
<keyword evidence="5 8" id="KW-0812">Transmembrane</keyword>
<evidence type="ECO:0000256" key="2">
    <source>
        <dbReference type="ARBA" id="ARBA00022448"/>
    </source>
</evidence>
<dbReference type="Proteomes" id="UP000549765">
    <property type="component" value="Unassembled WGS sequence"/>
</dbReference>
<keyword evidence="11" id="KW-1185">Reference proteome</keyword>
<feature type="transmembrane region" description="Helical" evidence="8">
    <location>
        <begin position="117"/>
        <end position="139"/>
    </location>
</feature>
<feature type="transmembrane region" description="Helical" evidence="8">
    <location>
        <begin position="258"/>
        <end position="286"/>
    </location>
</feature>
<dbReference type="EMBL" id="JAAXPN010000001">
    <property type="protein sequence ID" value="NKZ23301.1"/>
    <property type="molecule type" value="Genomic_DNA"/>
</dbReference>
<reference evidence="10 11" key="1">
    <citation type="submission" date="2020-04" db="EMBL/GenBank/DDBJ databases">
        <title>MicrobeNet Type strains.</title>
        <authorList>
            <person name="Nicholson A.C."/>
        </authorList>
    </citation>
    <scope>NUCLEOTIDE SEQUENCE [LARGE SCALE GENOMIC DNA]</scope>
    <source>
        <strain evidence="10 11">CCUG 61472</strain>
    </source>
</reference>
<dbReference type="InterPro" id="IPR003352">
    <property type="entry name" value="PTS_EIIC"/>
</dbReference>
<gene>
    <name evidence="10" type="ORF">HF964_00520</name>
</gene>
<evidence type="ECO:0000313" key="10">
    <source>
        <dbReference type="EMBL" id="NKZ23301.1"/>
    </source>
</evidence>
<dbReference type="GO" id="GO:0009401">
    <property type="term" value="P:phosphoenolpyruvate-dependent sugar phosphotransferase system"/>
    <property type="evidence" value="ECO:0007669"/>
    <property type="project" value="InterPro"/>
</dbReference>
<feature type="transmembrane region" description="Helical" evidence="8">
    <location>
        <begin position="87"/>
        <end position="105"/>
    </location>
</feature>
<dbReference type="RefSeq" id="WP_168721101.1">
    <property type="nucleotide sequence ID" value="NZ_JAAXPN010000001.1"/>
</dbReference>
<protein>
    <submittedName>
        <fullName evidence="10">PTS sugar transporter subunit IIC</fullName>
    </submittedName>
</protein>
<keyword evidence="3" id="KW-1003">Cell membrane</keyword>
<comment type="subcellular location">
    <subcellularLocation>
        <location evidence="1">Cell membrane</location>
        <topology evidence="1">Multi-pass membrane protein</topology>
    </subcellularLocation>
</comment>
<feature type="domain" description="Phosphotransferase system EIIC" evidence="9">
    <location>
        <begin position="48"/>
        <end position="407"/>
    </location>
</feature>
<name>A0A7X6S2N7_9LACO</name>
<evidence type="ECO:0000259" key="9">
    <source>
        <dbReference type="Pfam" id="PF13303"/>
    </source>
</evidence>
<evidence type="ECO:0000256" key="4">
    <source>
        <dbReference type="ARBA" id="ARBA00022597"/>
    </source>
</evidence>
<dbReference type="Pfam" id="PF13303">
    <property type="entry name" value="PTS_EIIC_2"/>
    <property type="match status" value="1"/>
</dbReference>